<accession>A0A8D3WSP9</accession>
<dbReference type="Proteomes" id="UP000002066">
    <property type="component" value="Plasmid pSFLA01"/>
</dbReference>
<protein>
    <submittedName>
        <fullName evidence="1">Uncharacterized protein</fullName>
    </submittedName>
</protein>
<dbReference type="AlphaFoldDB" id="A0A8D3WSP9"/>
<reference evidence="1 2" key="1">
    <citation type="submission" date="2011-01" db="EMBL/GenBank/DDBJ databases">
        <title>Complete sequence of plasmid1 of Streptomyces flavogriseus ATCC 33331.</title>
        <authorList>
            <consortium name="US DOE Joint Genome Institute"/>
            <person name="Lucas S."/>
            <person name="Copeland A."/>
            <person name="Lapidus A."/>
            <person name="Cheng J.-F."/>
            <person name="Goodwin L."/>
            <person name="Pitluck S."/>
            <person name="Davenport K."/>
            <person name="Detter J.C."/>
            <person name="Han C."/>
            <person name="Tapia R."/>
            <person name="Land M."/>
            <person name="Hauser L."/>
            <person name="Kyrpides N."/>
            <person name="Ivanova N."/>
            <person name="Ovchinnikova G."/>
            <person name="Pagani I."/>
            <person name="Brumm P."/>
            <person name="Mead D."/>
            <person name="Woyke T."/>
        </authorList>
    </citation>
    <scope>NUCLEOTIDE SEQUENCE [LARGE SCALE GENOMIC DNA]</scope>
    <source>
        <strain evidence="2">ATCC 33331 / IAF-45CD</strain>
        <plasmid evidence="1 2">pSFLA01</plasmid>
    </source>
</reference>
<dbReference type="KEGG" id="sfa:Sfla_6563"/>
<gene>
    <name evidence="1" type="ORF">Sfla_6563</name>
</gene>
<evidence type="ECO:0000313" key="2">
    <source>
        <dbReference type="Proteomes" id="UP000002066"/>
    </source>
</evidence>
<name>A0A8D3WSP9_STRFA</name>
<dbReference type="EMBL" id="CP002476">
    <property type="protein sequence ID" value="ADW07883.1"/>
    <property type="molecule type" value="Genomic_DNA"/>
</dbReference>
<keyword evidence="1" id="KW-0614">Plasmid</keyword>
<sequence>MEQVWWDDPGARGTPFFDLAVAYLACRRGDLDRAGQWKEMNWDRYETGSARIDVLAVDACLARRRGGSRDLAWVLARLADARGAPLLSEGLDLLAAELARPLLESRAPEPGEALRRLLAPYLRAA</sequence>
<evidence type="ECO:0000313" key="1">
    <source>
        <dbReference type="EMBL" id="ADW07883.1"/>
    </source>
</evidence>
<organism evidence="1 2">
    <name type="scientific">Streptomyces pratensis (strain ATCC 33331 / IAF-45CD)</name>
    <dbReference type="NCBI Taxonomy" id="591167"/>
    <lineage>
        <taxon>Bacteria</taxon>
        <taxon>Bacillati</taxon>
        <taxon>Actinomycetota</taxon>
        <taxon>Actinomycetes</taxon>
        <taxon>Kitasatosporales</taxon>
        <taxon>Streptomycetaceae</taxon>
        <taxon>Streptomyces</taxon>
    </lineage>
</organism>
<geneLocation type="plasmid" evidence="1 2">
    <name>pSFLA01</name>
</geneLocation>
<proteinExistence type="predicted"/>